<keyword evidence="6" id="KW-1185">Reference proteome</keyword>
<proteinExistence type="predicted"/>
<evidence type="ECO:0000256" key="1">
    <source>
        <dbReference type="SAM" id="MobiDB-lite"/>
    </source>
</evidence>
<accession>A0AAN8Z1Z7</accession>
<evidence type="ECO:0000313" key="5">
    <source>
        <dbReference type="EMBL" id="KAK6921527.1"/>
    </source>
</evidence>
<dbReference type="PANTHER" id="PTHR10887">
    <property type="entry name" value="DNA2/NAM7 HELICASE FAMILY"/>
    <property type="match status" value="1"/>
</dbReference>
<dbReference type="InterPro" id="IPR027417">
    <property type="entry name" value="P-loop_NTPase"/>
</dbReference>
<feature type="compositionally biased region" description="Low complexity" evidence="1">
    <location>
        <begin position="1"/>
        <end position="11"/>
    </location>
</feature>
<dbReference type="InterPro" id="IPR041677">
    <property type="entry name" value="DNA2/NAM7_AAA_11"/>
</dbReference>
<feature type="domain" description="DNA2/NAM7 helicase-like C-terminal" evidence="3">
    <location>
        <begin position="614"/>
        <end position="703"/>
    </location>
</feature>
<dbReference type="Pfam" id="PF20073">
    <property type="entry name" value="DUF6469"/>
    <property type="match status" value="1"/>
</dbReference>
<dbReference type="AlphaFoldDB" id="A0AAN8Z1Z7"/>
<dbReference type="PANTHER" id="PTHR10887:SF515">
    <property type="entry name" value="P-LOOP CONTAINING NUCLEOSIDE TRIPHOSPHATE HYDROLASES SUPERFAMILY PROTEIN"/>
    <property type="match status" value="1"/>
</dbReference>
<dbReference type="EMBL" id="JBAMMX010000019">
    <property type="protein sequence ID" value="KAK6921527.1"/>
    <property type="molecule type" value="Genomic_DNA"/>
</dbReference>
<organism evidence="5 6">
    <name type="scientific">Dillenia turbinata</name>
    <dbReference type="NCBI Taxonomy" id="194707"/>
    <lineage>
        <taxon>Eukaryota</taxon>
        <taxon>Viridiplantae</taxon>
        <taxon>Streptophyta</taxon>
        <taxon>Embryophyta</taxon>
        <taxon>Tracheophyta</taxon>
        <taxon>Spermatophyta</taxon>
        <taxon>Magnoliopsida</taxon>
        <taxon>eudicotyledons</taxon>
        <taxon>Gunneridae</taxon>
        <taxon>Pentapetalae</taxon>
        <taxon>Dilleniales</taxon>
        <taxon>Dilleniaceae</taxon>
        <taxon>Dillenia</taxon>
    </lineage>
</organism>
<feature type="domain" description="DNA2/NAM7 helicase helicase" evidence="2">
    <location>
        <begin position="246"/>
        <end position="606"/>
    </location>
</feature>
<dbReference type="GO" id="GO:0004386">
    <property type="term" value="F:helicase activity"/>
    <property type="evidence" value="ECO:0007669"/>
    <property type="project" value="UniProtKB-KW"/>
</dbReference>
<keyword evidence="5" id="KW-0067">ATP-binding</keyword>
<feature type="region of interest" description="Disordered" evidence="1">
    <location>
        <begin position="1"/>
        <end position="21"/>
    </location>
</feature>
<dbReference type="InterPro" id="IPR045529">
    <property type="entry name" value="DUF6469"/>
</dbReference>
<dbReference type="Pfam" id="PF13086">
    <property type="entry name" value="AAA_11"/>
    <property type="match status" value="1"/>
</dbReference>
<reference evidence="5 6" key="1">
    <citation type="submission" date="2023-12" db="EMBL/GenBank/DDBJ databases">
        <title>A high-quality genome assembly for Dillenia turbinata (Dilleniales).</title>
        <authorList>
            <person name="Chanderbali A."/>
        </authorList>
    </citation>
    <scope>NUCLEOTIDE SEQUENCE [LARGE SCALE GENOMIC DNA]</scope>
    <source>
        <strain evidence="5">LSX21</strain>
        <tissue evidence="5">Leaf</tissue>
    </source>
</reference>
<feature type="domain" description="DUF6469" evidence="4">
    <location>
        <begin position="86"/>
        <end position="206"/>
    </location>
</feature>
<dbReference type="SUPFAM" id="SSF52540">
    <property type="entry name" value="P-loop containing nucleoside triphosphate hydrolases"/>
    <property type="match status" value="1"/>
</dbReference>
<sequence length="706" mass="79831">MEGSGASSSRSSPKKTGKGSASGLVDMVFSWSVQDIRNEELYKSKVERIPLSFQSVSHYLGSYHFPLLEETRAELSSAMELISRAPYAQVISLEESKPYGTSLYKLNVDSWKNKHSRGAQEPYRTLPGDIFIIIDAKVESVSDIEHPGRTWTLAWVPKLKDDDEHVMEVKAAKDIDIMSKKLYVIFLINITANNRIWESLHLNGNMNIIKPFLCMDSMVEEICDRCSLYSNAMWAEKLSSRLSSTLNDSQKEAVLTSLCKLNCDHKSSIELIWGPPGTGKTKTVSMLLWSILGINYRILSCAPSNIAVTELATRVVKLLKESSGINSTRGISICPLGDVLLFGNKDRLKVKGELEEIFLEYRVDRLAQCFGPSTHWKHYMGFMVDALQNCASHYRAFLKNELNKAKETKQKMNKKSFLWFMKERFNASAVSLKSCIKIICTHIPKSFILESNFQGMIHLLELLDSFESLLSRDDLISEGLEGIFSQPAEVQDSRNSFTPAATLQCIRAQCLSVLRNLQCSLAKLNFPSGMAKIQKFCFEQASLIFCTSFSSFKLHRMKMEPLNLLVIDEAAQMKECESTIPLQLPGIRHVILIGDEYQLPATVRSKLCNEAGFGRSLFERLSMFGRSKHLLNVQYRMHPLISCFPNSKIYHNLILDAPSVRSIQYTKQYLSGPMFGPYSFINVYGGSEVHDEVGYSRRNMVEVFHS</sequence>
<evidence type="ECO:0000259" key="2">
    <source>
        <dbReference type="Pfam" id="PF13086"/>
    </source>
</evidence>
<dbReference type="InterPro" id="IPR041679">
    <property type="entry name" value="DNA2/NAM7-like_C"/>
</dbReference>
<dbReference type="Proteomes" id="UP001370490">
    <property type="component" value="Unassembled WGS sequence"/>
</dbReference>
<keyword evidence="5" id="KW-0347">Helicase</keyword>
<keyword evidence="5" id="KW-0378">Hydrolase</keyword>
<protein>
    <submittedName>
        <fullName evidence="5">DNA2/NAM7 helicase, helicase domain</fullName>
    </submittedName>
</protein>
<evidence type="ECO:0000259" key="3">
    <source>
        <dbReference type="Pfam" id="PF13087"/>
    </source>
</evidence>
<dbReference type="Pfam" id="PF13087">
    <property type="entry name" value="AAA_12"/>
    <property type="match status" value="1"/>
</dbReference>
<evidence type="ECO:0000313" key="6">
    <source>
        <dbReference type="Proteomes" id="UP001370490"/>
    </source>
</evidence>
<comment type="caution">
    <text evidence="5">The sequence shown here is derived from an EMBL/GenBank/DDBJ whole genome shotgun (WGS) entry which is preliminary data.</text>
</comment>
<name>A0AAN8Z1Z7_9MAGN</name>
<evidence type="ECO:0000259" key="4">
    <source>
        <dbReference type="Pfam" id="PF20073"/>
    </source>
</evidence>
<dbReference type="InterPro" id="IPR045055">
    <property type="entry name" value="DNA2/NAM7-like"/>
</dbReference>
<keyword evidence="5" id="KW-0547">Nucleotide-binding</keyword>
<dbReference type="Gene3D" id="3.40.50.300">
    <property type="entry name" value="P-loop containing nucleotide triphosphate hydrolases"/>
    <property type="match status" value="2"/>
</dbReference>
<gene>
    <name evidence="5" type="ORF">RJ641_012034</name>
</gene>